<name>A0ACC1T2M3_9APHY</name>
<gene>
    <name evidence="1" type="ORF">NM688_g4541</name>
</gene>
<comment type="caution">
    <text evidence="1">The sequence shown here is derived from an EMBL/GenBank/DDBJ whole genome shotgun (WGS) entry which is preliminary data.</text>
</comment>
<proteinExistence type="predicted"/>
<evidence type="ECO:0000313" key="2">
    <source>
        <dbReference type="Proteomes" id="UP001148662"/>
    </source>
</evidence>
<protein>
    <submittedName>
        <fullName evidence="1">Uncharacterized protein</fullName>
    </submittedName>
</protein>
<dbReference type="EMBL" id="JANHOG010000761">
    <property type="protein sequence ID" value="KAJ3551728.1"/>
    <property type="molecule type" value="Genomic_DNA"/>
</dbReference>
<dbReference type="Proteomes" id="UP001148662">
    <property type="component" value="Unassembled WGS sequence"/>
</dbReference>
<keyword evidence="2" id="KW-1185">Reference proteome</keyword>
<sequence length="742" mass="81742">MLDKAWLLYAQSKYYVRVRHAGPSAEPDRAHANRQQINDHNCRRKIRTLVQGRNRRESSHHKCSAKPAEHYQAVISVLTPASLTPFSHGECGRHCVWRIFEAIPRIISAYINGALQVIPSLSSQTHSHSPIPIALHLSPVSSSRPTTTMKFMTIATALIGAVSSLALTGAAPVESRDVYSPKVLYPHAGTVWYSGQTHNVTWDNSNPPKSISNRAFILLRESDLELPIVLAHDFDLRDGRVEVKVPDVITGSNYSVLIDAIHSVRATKPTPVSLDLDLAIMLQRSLAVSAPGSLGRLPPLVSTQRSTFLPKSPLPKLLLAKLVAHFTLIIMPLLGDEDFLDDLPVDHHSCRLLGPTALIVQGLMGLLVISSLVYKRHRETPKRPWQIWFFDVSKQITGQLFVHGVNVLISGVVAHLSSGNACVLYFLNILIDTTLGVAIIYFILHLLTHLMTVTCGFKGFESGQYGTPPAFSYWLRQTAIYVLSLTTMKLIVVGLFALWPGIFKVGEWLLSFLGTSDALQVIFTMGLFPIMMNILQFWLIDSIVKASAHSASVALPSDSPRNSLDPDTEPLFRGSMDDDDDHAHPHDIESQRPLSRSRSRSRDSGAADEPKSSAATSATASGSGTVTPKIVDSVPAKTVVHAYPPSLASTSSSPASSRPNSVSPPKLTLPRLEASQADKHAEIEHVPNEKDWAAWDDDHSDDWADRVGEEEWTGRRVNATKHELHNVWTEDGHDQQYEANSR</sequence>
<accession>A0ACC1T2M3</accession>
<reference evidence="1" key="1">
    <citation type="submission" date="2022-07" db="EMBL/GenBank/DDBJ databases">
        <title>Genome Sequence of Phlebia brevispora.</title>
        <authorList>
            <person name="Buettner E."/>
        </authorList>
    </citation>
    <scope>NUCLEOTIDE SEQUENCE</scope>
    <source>
        <strain evidence="1">MPL23</strain>
    </source>
</reference>
<organism evidence="1 2">
    <name type="scientific">Phlebia brevispora</name>
    <dbReference type="NCBI Taxonomy" id="194682"/>
    <lineage>
        <taxon>Eukaryota</taxon>
        <taxon>Fungi</taxon>
        <taxon>Dikarya</taxon>
        <taxon>Basidiomycota</taxon>
        <taxon>Agaricomycotina</taxon>
        <taxon>Agaricomycetes</taxon>
        <taxon>Polyporales</taxon>
        <taxon>Meruliaceae</taxon>
        <taxon>Phlebia</taxon>
    </lineage>
</organism>
<evidence type="ECO:0000313" key="1">
    <source>
        <dbReference type="EMBL" id="KAJ3551728.1"/>
    </source>
</evidence>